<dbReference type="Gene3D" id="3.40.50.2000">
    <property type="entry name" value="Glycogen Phosphorylase B"/>
    <property type="match status" value="1"/>
</dbReference>
<dbReference type="EMBL" id="MT143762">
    <property type="protein sequence ID" value="QJB02147.1"/>
    <property type="molecule type" value="Genomic_DNA"/>
</dbReference>
<proteinExistence type="predicted"/>
<evidence type="ECO:0000313" key="2">
    <source>
        <dbReference type="EMBL" id="QJB02147.1"/>
    </source>
</evidence>
<protein>
    <submittedName>
        <fullName evidence="1">Putative glycosyltransferase</fullName>
    </submittedName>
</protein>
<name>A0A6M3JUT5_9ZZZZ</name>
<dbReference type="InterPro" id="IPR051862">
    <property type="entry name" value="GT-like_domain_containing_1"/>
</dbReference>
<gene>
    <name evidence="2" type="ORF">MM171B01436_0003</name>
    <name evidence="1" type="ORF">MM415A02525_0003</name>
</gene>
<dbReference type="SUPFAM" id="SSF53756">
    <property type="entry name" value="UDP-Glycosyltransferase/glycogen phosphorylase"/>
    <property type="match status" value="1"/>
</dbReference>
<reference evidence="1" key="1">
    <citation type="submission" date="2020-03" db="EMBL/GenBank/DDBJ databases">
        <title>The deep terrestrial virosphere.</title>
        <authorList>
            <person name="Holmfeldt K."/>
            <person name="Nilsson E."/>
            <person name="Simone D."/>
            <person name="Lopez-Fernandez M."/>
            <person name="Wu X."/>
            <person name="de Brujin I."/>
            <person name="Lundin D."/>
            <person name="Andersson A."/>
            <person name="Bertilsson S."/>
            <person name="Dopson M."/>
        </authorList>
    </citation>
    <scope>NUCLEOTIDE SEQUENCE</scope>
    <source>
        <strain evidence="2">MM171B01436</strain>
        <strain evidence="1">MM415A02525</strain>
    </source>
</reference>
<sequence length="332" mass="38796">MLYNIPIESLEERYSSDWNKWFPNKFKKEGVKFETIYSDTLTDTIKDGSFLDVCSTNYFKAGQLKLLTKKLFTGEIKDGDTLFFHDLWFPGLEMLQYIRQGKDIDFKICGILHAGTYDSYDFLSKQGMGTWGEQLENSWFNFIDKIFVATLFHKELILTTRIIEPNKIIVTGLPIFKPLFPSFPKENIVVFPHRLDPEKNPQMFDALAEECKDTGWRFVKTKEVCNTKGEYYKLLAQSKIAVSFADQETWGIAQLESVFMDCIPIVPDRLSYSELYKEDFKYRDFEDCVTKVRYFIKKDSAYYDILDLNKAILLLIGELAISKMLKEIELYG</sequence>
<dbReference type="AlphaFoldDB" id="A0A6M3JUT5"/>
<evidence type="ECO:0000313" key="1">
    <source>
        <dbReference type="EMBL" id="QJA73021.1"/>
    </source>
</evidence>
<organism evidence="1">
    <name type="scientific">viral metagenome</name>
    <dbReference type="NCBI Taxonomy" id="1070528"/>
    <lineage>
        <taxon>unclassified sequences</taxon>
        <taxon>metagenomes</taxon>
        <taxon>organismal metagenomes</taxon>
    </lineage>
</organism>
<dbReference type="GO" id="GO:0016740">
    <property type="term" value="F:transferase activity"/>
    <property type="evidence" value="ECO:0007669"/>
    <property type="project" value="UniProtKB-KW"/>
</dbReference>
<dbReference type="EMBL" id="MT141996">
    <property type="protein sequence ID" value="QJA73021.1"/>
    <property type="molecule type" value="Genomic_DNA"/>
</dbReference>
<dbReference type="PANTHER" id="PTHR13615:SF3">
    <property type="entry name" value="GLYCOSYLTRANSFERASE-LIKE DOMAIN-CONTAINING PROTEIN 1"/>
    <property type="match status" value="1"/>
</dbReference>
<keyword evidence="1" id="KW-0808">Transferase</keyword>
<accession>A0A6M3JUT5</accession>
<dbReference type="PANTHER" id="PTHR13615">
    <property type="entry name" value="GLYCOSYLTRANSFERASE-LIKE 1"/>
    <property type="match status" value="1"/>
</dbReference>